<proteinExistence type="predicted"/>
<reference evidence="2 3" key="2">
    <citation type="journal article" date="2012" name="Eukaryot. Cell">
        <title>Genome update of Botrytis cinerea strains B05.10 and T4.</title>
        <authorList>
            <person name="Staats M."/>
            <person name="van Kan J.A."/>
        </authorList>
    </citation>
    <scope>NUCLEOTIDE SEQUENCE [LARGE SCALE GENOMIC DNA]</scope>
    <source>
        <strain evidence="2 3">B05.10</strain>
    </source>
</reference>
<name>A0A384K7C6_BOTFB</name>
<keyword evidence="1" id="KW-0472">Membrane</keyword>
<evidence type="ECO:0000256" key="1">
    <source>
        <dbReference type="SAM" id="Phobius"/>
    </source>
</evidence>
<keyword evidence="3" id="KW-1185">Reference proteome</keyword>
<dbReference type="GeneID" id="5428281"/>
<evidence type="ECO:0000313" key="3">
    <source>
        <dbReference type="Proteomes" id="UP000001798"/>
    </source>
</evidence>
<dbReference type="OrthoDB" id="529273at2759"/>
<dbReference type="AlphaFoldDB" id="A0A384K7C6"/>
<organism evidence="2 3">
    <name type="scientific">Botryotinia fuckeliana (strain B05.10)</name>
    <name type="common">Noble rot fungus</name>
    <name type="synonym">Botrytis cinerea</name>
    <dbReference type="NCBI Taxonomy" id="332648"/>
    <lineage>
        <taxon>Eukaryota</taxon>
        <taxon>Fungi</taxon>
        <taxon>Dikarya</taxon>
        <taxon>Ascomycota</taxon>
        <taxon>Pezizomycotina</taxon>
        <taxon>Leotiomycetes</taxon>
        <taxon>Helotiales</taxon>
        <taxon>Sclerotiniaceae</taxon>
        <taxon>Botrytis</taxon>
    </lineage>
</organism>
<feature type="transmembrane region" description="Helical" evidence="1">
    <location>
        <begin position="514"/>
        <end position="535"/>
    </location>
</feature>
<dbReference type="KEGG" id="bfu:BCIN_16g04180"/>
<sequence>MFSLHNRELSPRAEFTDVSIQSTDGLLPGPKSKTPEISYRTSLGTRYVGFLGLISTTIFSSLLLVADKRNASLSGGVVYDLIVENRASVQIVVQIIAAALGLVQVTAICRLFNYATRIRLKQRAISLSLLNFWNGVSLASMRWDLRWMHVLLLLMFTLICAIPSALWAGAITPIDASKSFPTTVIIPQYSNMTSVKEWPSEIDADGPQFRTEKGYFTYSPAMHYLGLLSQSLSTATTMDGSPRQHAKFDNSKYLYVGRSYGIGASVGLVDDEILGDTIATGYTYQEVGYAAMTKCIYNQTSDFTLVHNGLQLFAARGRLPDSGTNTTGEYSVYLGHSTNSLVAIGVAAANTGYNPRYLAIAAGSDYDYLNTTQCRTEFIPSLFNVSVALAGRNITVTRANVSTEDIEPSGNLTHVVERQFELASNDLTGIYQSVIGSALNFSIADYQSYVDSPSFNDIRPTDEEISLTGIENSVTAMMDDLLVAYASAQLMIANDTKTVNATVTYAAVRLGQPIYVYSVFMVNLAIILIVTLEAVRTRSWTLLTPFDYNDLSSLATASSRGGYHLANALTAVARKVENVDTDLILRQTSTGFTLGLASVETEEKFHGWI</sequence>
<reference evidence="2 3" key="3">
    <citation type="journal article" date="2017" name="Mol. Plant Pathol.">
        <title>A gapless genome sequence of the fungus Botrytis cinerea.</title>
        <authorList>
            <person name="Van Kan J.A."/>
            <person name="Stassen J.H."/>
            <person name="Mosbach A."/>
            <person name="Van Der Lee T.A."/>
            <person name="Faino L."/>
            <person name="Farmer A.D."/>
            <person name="Papasotiriou D.G."/>
            <person name="Zhou S."/>
            <person name="Seidl M.F."/>
            <person name="Cottam E."/>
            <person name="Edel D."/>
            <person name="Hahn M."/>
            <person name="Schwartz D.C."/>
            <person name="Dietrich R.A."/>
            <person name="Widdison S."/>
            <person name="Scalliet G."/>
        </authorList>
    </citation>
    <scope>NUCLEOTIDE SEQUENCE [LARGE SCALE GENOMIC DNA]</scope>
    <source>
        <strain evidence="2 3">B05.10</strain>
    </source>
</reference>
<evidence type="ECO:0000313" key="2">
    <source>
        <dbReference type="EMBL" id="ATZ58716.1"/>
    </source>
</evidence>
<feature type="transmembrane region" description="Helical" evidence="1">
    <location>
        <begin position="91"/>
        <end position="113"/>
    </location>
</feature>
<dbReference type="VEuPathDB" id="FungiDB:Bcin16g04180"/>
<feature type="transmembrane region" description="Helical" evidence="1">
    <location>
        <begin position="150"/>
        <end position="170"/>
    </location>
</feature>
<dbReference type="RefSeq" id="XP_001547787.1">
    <property type="nucleotide sequence ID" value="XM_001547737.2"/>
</dbReference>
<protein>
    <submittedName>
        <fullName evidence="2">Uncharacterized protein</fullName>
    </submittedName>
</protein>
<keyword evidence="1" id="KW-1133">Transmembrane helix</keyword>
<accession>A0A384K7C6</accession>
<gene>
    <name evidence="2" type="ORF">BCIN_16g04180</name>
</gene>
<dbReference type="Proteomes" id="UP000001798">
    <property type="component" value="Chromosome 16"/>
</dbReference>
<feature type="transmembrane region" description="Helical" evidence="1">
    <location>
        <begin position="47"/>
        <end position="66"/>
    </location>
</feature>
<dbReference type="OMA" id="EYSAKRY"/>
<keyword evidence="1" id="KW-0812">Transmembrane</keyword>
<reference evidence="2 3" key="1">
    <citation type="journal article" date="2011" name="PLoS Genet.">
        <title>Genomic analysis of the necrotrophic fungal pathogens Sclerotinia sclerotiorum and Botrytis cinerea.</title>
        <authorList>
            <person name="Amselem J."/>
            <person name="Cuomo C.A."/>
            <person name="van Kan J.A."/>
            <person name="Viaud M."/>
            <person name="Benito E.P."/>
            <person name="Couloux A."/>
            <person name="Coutinho P.M."/>
            <person name="de Vries R.P."/>
            <person name="Dyer P.S."/>
            <person name="Fillinger S."/>
            <person name="Fournier E."/>
            <person name="Gout L."/>
            <person name="Hahn M."/>
            <person name="Kohn L."/>
            <person name="Lapalu N."/>
            <person name="Plummer K.M."/>
            <person name="Pradier J.M."/>
            <person name="Quevillon E."/>
            <person name="Sharon A."/>
            <person name="Simon A."/>
            <person name="ten Have A."/>
            <person name="Tudzynski B."/>
            <person name="Tudzynski P."/>
            <person name="Wincker P."/>
            <person name="Andrew M."/>
            <person name="Anthouard V."/>
            <person name="Beever R.E."/>
            <person name="Beffa R."/>
            <person name="Benoit I."/>
            <person name="Bouzid O."/>
            <person name="Brault B."/>
            <person name="Chen Z."/>
            <person name="Choquer M."/>
            <person name="Collemare J."/>
            <person name="Cotton P."/>
            <person name="Danchin E.G."/>
            <person name="Da Silva C."/>
            <person name="Gautier A."/>
            <person name="Giraud C."/>
            <person name="Giraud T."/>
            <person name="Gonzalez C."/>
            <person name="Grossetete S."/>
            <person name="Guldener U."/>
            <person name="Henrissat B."/>
            <person name="Howlett B.J."/>
            <person name="Kodira C."/>
            <person name="Kretschmer M."/>
            <person name="Lappartient A."/>
            <person name="Leroch M."/>
            <person name="Levis C."/>
            <person name="Mauceli E."/>
            <person name="Neuveglise C."/>
            <person name="Oeser B."/>
            <person name="Pearson M."/>
            <person name="Poulain J."/>
            <person name="Poussereau N."/>
            <person name="Quesneville H."/>
            <person name="Rascle C."/>
            <person name="Schumacher J."/>
            <person name="Segurens B."/>
            <person name="Sexton A."/>
            <person name="Silva E."/>
            <person name="Sirven C."/>
            <person name="Soanes D.M."/>
            <person name="Talbot N.J."/>
            <person name="Templeton M."/>
            <person name="Yandava C."/>
            <person name="Yarden O."/>
            <person name="Zeng Q."/>
            <person name="Rollins J.A."/>
            <person name="Lebrun M.H."/>
            <person name="Dickman M."/>
        </authorList>
    </citation>
    <scope>NUCLEOTIDE SEQUENCE [LARGE SCALE GENOMIC DNA]</scope>
    <source>
        <strain evidence="2 3">B05.10</strain>
    </source>
</reference>
<dbReference type="EMBL" id="CP009820">
    <property type="protein sequence ID" value="ATZ58716.1"/>
    <property type="molecule type" value="Genomic_DNA"/>
</dbReference>